<keyword evidence="6 10" id="KW-0812">Transmembrane</keyword>
<feature type="transmembrane region" description="Helical" evidence="10">
    <location>
        <begin position="269"/>
        <end position="287"/>
    </location>
</feature>
<evidence type="ECO:0000259" key="11">
    <source>
        <dbReference type="PROSITE" id="PS52015"/>
    </source>
</evidence>
<name>A0ABS5JTZ7_9BACT</name>
<dbReference type="EMBL" id="JAGUCO010000003">
    <property type="protein sequence ID" value="MBS2097841.1"/>
    <property type="molecule type" value="Genomic_DNA"/>
</dbReference>
<reference evidence="12 13" key="1">
    <citation type="journal article" date="2015" name="Int. J. Syst. Evol. Microbiol.">
        <title>Carboxylicivirga linearis sp. nov., isolated from a sea cucumber culture pond.</title>
        <authorList>
            <person name="Wang F.Q."/>
            <person name="Zhou Y.X."/>
            <person name="Lin X.Z."/>
            <person name="Chen G.J."/>
            <person name="Du Z.J."/>
        </authorList>
    </citation>
    <scope>NUCLEOTIDE SEQUENCE [LARGE SCALE GENOMIC DNA]</scope>
    <source>
        <strain evidence="12 13">FB218</strain>
    </source>
</reference>
<evidence type="ECO:0000256" key="7">
    <source>
        <dbReference type="ARBA" id="ARBA00022927"/>
    </source>
</evidence>
<feature type="transmembrane region" description="Helical" evidence="10">
    <location>
        <begin position="99"/>
        <end position="117"/>
    </location>
</feature>
<evidence type="ECO:0000256" key="3">
    <source>
        <dbReference type="ARBA" id="ARBA00022448"/>
    </source>
</evidence>
<dbReference type="Pfam" id="PF05569">
    <property type="entry name" value="Peptidase_M56"/>
    <property type="match status" value="1"/>
</dbReference>
<dbReference type="InterPro" id="IPR006260">
    <property type="entry name" value="TonB/TolA_C"/>
</dbReference>
<evidence type="ECO:0000313" key="13">
    <source>
        <dbReference type="Proteomes" id="UP000708576"/>
    </source>
</evidence>
<dbReference type="PANTHER" id="PTHR33446:SF2">
    <property type="entry name" value="PROTEIN TONB"/>
    <property type="match status" value="1"/>
</dbReference>
<dbReference type="PANTHER" id="PTHR33446">
    <property type="entry name" value="PROTEIN TONB-RELATED"/>
    <property type="match status" value="1"/>
</dbReference>
<dbReference type="NCBIfam" id="TIGR01352">
    <property type="entry name" value="tonB_Cterm"/>
    <property type="match status" value="1"/>
</dbReference>
<dbReference type="Proteomes" id="UP000708576">
    <property type="component" value="Unassembled WGS sequence"/>
</dbReference>
<comment type="subcellular location">
    <subcellularLocation>
        <location evidence="1">Cell inner membrane</location>
        <topology evidence="1">Single-pass membrane protein</topology>
        <orientation evidence="1">Periplasmic side</orientation>
    </subcellularLocation>
</comment>
<evidence type="ECO:0000256" key="4">
    <source>
        <dbReference type="ARBA" id="ARBA00022475"/>
    </source>
</evidence>
<evidence type="ECO:0000256" key="10">
    <source>
        <dbReference type="SAM" id="Phobius"/>
    </source>
</evidence>
<keyword evidence="4" id="KW-1003">Cell membrane</keyword>
<evidence type="ECO:0000256" key="2">
    <source>
        <dbReference type="ARBA" id="ARBA00006555"/>
    </source>
</evidence>
<keyword evidence="8 10" id="KW-1133">Transmembrane helix</keyword>
<feature type="transmembrane region" description="Helical" evidence="10">
    <location>
        <begin position="6"/>
        <end position="25"/>
    </location>
</feature>
<dbReference type="Pfam" id="PF03544">
    <property type="entry name" value="TonB_C"/>
    <property type="match status" value="1"/>
</dbReference>
<organism evidence="12 13">
    <name type="scientific">Carboxylicivirga linearis</name>
    <dbReference type="NCBI Taxonomy" id="1628157"/>
    <lineage>
        <taxon>Bacteria</taxon>
        <taxon>Pseudomonadati</taxon>
        <taxon>Bacteroidota</taxon>
        <taxon>Bacteroidia</taxon>
        <taxon>Marinilabiliales</taxon>
        <taxon>Marinilabiliaceae</taxon>
        <taxon>Carboxylicivirga</taxon>
    </lineage>
</organism>
<keyword evidence="13" id="KW-1185">Reference proteome</keyword>
<dbReference type="InterPro" id="IPR003538">
    <property type="entry name" value="TonB"/>
</dbReference>
<comment type="similarity">
    <text evidence="2">Belongs to the TonB family.</text>
</comment>
<keyword evidence="5" id="KW-0997">Cell inner membrane</keyword>
<evidence type="ECO:0000313" key="12">
    <source>
        <dbReference type="EMBL" id="MBS2097841.1"/>
    </source>
</evidence>
<keyword evidence="7" id="KW-0653">Protein transport</keyword>
<evidence type="ECO:0000256" key="1">
    <source>
        <dbReference type="ARBA" id="ARBA00004383"/>
    </source>
</evidence>
<accession>A0ABS5JTZ7</accession>
<feature type="domain" description="TonB C-terminal" evidence="11">
    <location>
        <begin position="341"/>
        <end position="431"/>
    </location>
</feature>
<evidence type="ECO:0000256" key="9">
    <source>
        <dbReference type="ARBA" id="ARBA00023136"/>
    </source>
</evidence>
<protein>
    <submittedName>
        <fullName evidence="12">TonB family protein</fullName>
    </submittedName>
</protein>
<dbReference type="SUPFAM" id="SSF74653">
    <property type="entry name" value="TolA/TonB C-terminal domain"/>
    <property type="match status" value="1"/>
</dbReference>
<dbReference type="PROSITE" id="PS52015">
    <property type="entry name" value="TONB_CTD"/>
    <property type="match status" value="1"/>
</dbReference>
<evidence type="ECO:0000256" key="6">
    <source>
        <dbReference type="ARBA" id="ARBA00022692"/>
    </source>
</evidence>
<gene>
    <name evidence="12" type="ORF">KEM10_06080</name>
</gene>
<comment type="caution">
    <text evidence="12">The sequence shown here is derived from an EMBL/GenBank/DDBJ whole genome shotgun (WGS) entry which is preliminary data.</text>
</comment>
<dbReference type="InterPro" id="IPR008756">
    <property type="entry name" value="Peptidase_M56"/>
</dbReference>
<evidence type="ECO:0000256" key="8">
    <source>
        <dbReference type="ARBA" id="ARBA00022989"/>
    </source>
</evidence>
<dbReference type="RefSeq" id="WP_212214812.1">
    <property type="nucleotide sequence ID" value="NZ_JAGUCO010000003.1"/>
</dbReference>
<evidence type="ECO:0000256" key="5">
    <source>
        <dbReference type="ARBA" id="ARBA00022519"/>
    </source>
</evidence>
<dbReference type="Gene3D" id="3.30.1150.10">
    <property type="match status" value="1"/>
</dbReference>
<keyword evidence="3" id="KW-0813">Transport</keyword>
<keyword evidence="9 10" id="KW-0472">Membrane</keyword>
<dbReference type="InterPro" id="IPR037682">
    <property type="entry name" value="TonB_C"/>
</dbReference>
<dbReference type="InterPro" id="IPR051045">
    <property type="entry name" value="TonB-dependent_transducer"/>
</dbReference>
<feature type="transmembrane region" description="Helical" evidence="10">
    <location>
        <begin position="37"/>
        <end position="56"/>
    </location>
</feature>
<proteinExistence type="inferred from homology"/>
<dbReference type="PRINTS" id="PR01374">
    <property type="entry name" value="TONBPROTEIN"/>
</dbReference>
<sequence>MHLVINYLVESSFFLGIMTGIYFTFLSRLNTFSFNRFFLLISLLLATVIPFINLPFPQFSGSVSEAKTLGLTIEEISIYPKEAKNGLVSFISNISAFQWIYFIGLILLFARLFMAYFKLSIIGKQNRNTKHNDIRLIELDNPYHAFSFFKWIFINPAHYSKEELQHVINHEKAHANYLHTMDIIILELFLITQWFNPFAWLIKKALKETHEFQADQSVLKQGVSLGRYKALLLAEVSGHKLLAVNNFNESLTKKRFNMMSKKTTLKTRIIFPLFAFATLFASSIIFSCNTEDIQKEMESSEPEILEKKSTIIDNDSETVASSENLKGRIYYVVEGMPEFPGGEEALREFISQNVTYPKEAEEKKIQGRVYIKFVISADGYVRNVEVAKGVDPLLDQEALRVVESLPKWTPGKQDGDNVNVTLTVPINFVLN</sequence>